<dbReference type="InterPro" id="IPR024361">
    <property type="entry name" value="BACON"/>
</dbReference>
<dbReference type="Pfam" id="PF19190">
    <property type="entry name" value="BACON_2"/>
    <property type="match status" value="1"/>
</dbReference>
<dbReference type="eggNOG" id="ENOG5033UDV">
    <property type="taxonomic scope" value="Bacteria"/>
</dbReference>
<evidence type="ECO:0000313" key="3">
    <source>
        <dbReference type="EMBL" id="KDR53306.1"/>
    </source>
</evidence>
<gene>
    <name evidence="3" type="ORF">HMPREF1991_00670</name>
</gene>
<comment type="caution">
    <text evidence="3">The sequence shown here is derived from an EMBL/GenBank/DDBJ whole genome shotgun (WGS) entry which is preliminary data.</text>
</comment>
<feature type="domain" description="BACON" evidence="2">
    <location>
        <begin position="37"/>
        <end position="113"/>
    </location>
</feature>
<dbReference type="Gene3D" id="2.60.40.10">
    <property type="entry name" value="Immunoglobulins"/>
    <property type="match status" value="1"/>
</dbReference>
<protein>
    <recommendedName>
        <fullName evidence="2">BACON domain-containing protein</fullName>
    </recommendedName>
</protein>
<keyword evidence="4" id="KW-1185">Reference proteome</keyword>
<reference evidence="3 4" key="1">
    <citation type="submission" date="2013-08" db="EMBL/GenBank/DDBJ databases">
        <authorList>
            <person name="Weinstock G."/>
            <person name="Sodergren E."/>
            <person name="Wylie T."/>
            <person name="Fulton L."/>
            <person name="Fulton R."/>
            <person name="Fronick C."/>
            <person name="O'Laughlin M."/>
            <person name="Godfrey J."/>
            <person name="Miner T."/>
            <person name="Herter B."/>
            <person name="Appelbaum E."/>
            <person name="Cordes M."/>
            <person name="Lek S."/>
            <person name="Wollam A."/>
            <person name="Pepin K.H."/>
            <person name="Palsikar V.B."/>
            <person name="Mitreva M."/>
            <person name="Wilson R.K."/>
        </authorList>
    </citation>
    <scope>NUCLEOTIDE SEQUENCE [LARGE SCALE GENOMIC DNA]</scope>
    <source>
        <strain evidence="3 4">ATCC 15930</strain>
    </source>
</reference>
<evidence type="ECO:0000313" key="4">
    <source>
        <dbReference type="Proteomes" id="UP000027442"/>
    </source>
</evidence>
<dbReference type="PATRIC" id="fig|1122985.7.peg.699"/>
<feature type="chain" id="PRO_5001668775" description="BACON domain-containing protein" evidence="1">
    <location>
        <begin position="20"/>
        <end position="573"/>
    </location>
</feature>
<keyword evidence="1" id="KW-0732">Signal</keyword>
<dbReference type="RefSeq" id="WP_018967866.1">
    <property type="nucleotide sequence ID" value="NZ_KB899218.1"/>
</dbReference>
<dbReference type="CDD" id="cd14948">
    <property type="entry name" value="BACON"/>
    <property type="match status" value="1"/>
</dbReference>
<dbReference type="PROSITE" id="PS51257">
    <property type="entry name" value="PROKAR_LIPOPROTEIN"/>
    <property type="match status" value="1"/>
</dbReference>
<dbReference type="InterPro" id="IPR013783">
    <property type="entry name" value="Ig-like_fold"/>
</dbReference>
<dbReference type="EMBL" id="JNGW01000022">
    <property type="protein sequence ID" value="KDR53306.1"/>
    <property type="molecule type" value="Genomic_DNA"/>
</dbReference>
<evidence type="ECO:0000259" key="2">
    <source>
        <dbReference type="Pfam" id="PF19190"/>
    </source>
</evidence>
<proteinExistence type="predicted"/>
<name>A0A069QTW7_HOYLO</name>
<evidence type="ECO:0000256" key="1">
    <source>
        <dbReference type="SAM" id="SignalP"/>
    </source>
</evidence>
<dbReference type="HOGENOM" id="CLU_475557_0_0_10"/>
<sequence length="573" mass="65578">MYKNIKIWALLIVASLASACQKDLTLGGTEDIVQGETQTLTLKQEGETKMVSFATLGHEWQVEKGSYDAWLTAKKVGQALELTAMANEGADERQAEVVLATPSGKQTVTVTQFGTAPFISVDGSNGTAIFNHEAHTAVELNVISNSDNWRVEQVDKEKNTWLTYEVDQKQRKLRLTLTSIDRNSPWAQSSRTEKLFLSNGNKHFLLNVTQNGYVQFQLPVWDLDKFDLARVTQLEGERNNSRDRKFEIDSLLPYKEDLDKVYYAFHSPGEQSPRIFYYPNYHTKQIVSAWLKAPKGKEFQKESYDPWLRQQNFKLGNKQRVATETQYYCEEENQTRLMHVYDDPNNLKMFGGIYKSPCMKYVVSSNELKVGSNGKATCFPVFISDRMHNKSFKLKEVIEFEKKRGMKPDFENQFNSEKITTTTEDPSCKYSRLLFVPENASYDAGSLANVIYFFNWRGVTPEDIDAGLVADADLSGTVGSCQVFYMGGEVLYNREVEGTPGVYEWYTYTLPTSTRNAIEEKGYSYFRGDNSGFVTYFRGEADLIDMRPQQTRTVITYYKSKHYVDLIKKTLNL</sequence>
<dbReference type="AlphaFoldDB" id="A0A069QTW7"/>
<feature type="signal peptide" evidence="1">
    <location>
        <begin position="1"/>
        <end position="19"/>
    </location>
</feature>
<accession>A0A069QTW7</accession>
<organism evidence="3 4">
    <name type="scientific">Hoylesella loescheii DSM 19665 = JCM 12249 = ATCC 15930</name>
    <dbReference type="NCBI Taxonomy" id="1122985"/>
    <lineage>
        <taxon>Bacteria</taxon>
        <taxon>Pseudomonadati</taxon>
        <taxon>Bacteroidota</taxon>
        <taxon>Bacteroidia</taxon>
        <taxon>Bacteroidales</taxon>
        <taxon>Prevotellaceae</taxon>
        <taxon>Hoylesella</taxon>
    </lineage>
</organism>
<dbReference type="Proteomes" id="UP000027442">
    <property type="component" value="Unassembled WGS sequence"/>
</dbReference>